<evidence type="ECO:0000313" key="2">
    <source>
        <dbReference type="EMBL" id="MCU7380686.1"/>
    </source>
</evidence>
<comment type="caution">
    <text evidence="2">The sequence shown here is derived from an EMBL/GenBank/DDBJ whole genome shotgun (WGS) entry which is preliminary data.</text>
</comment>
<dbReference type="AlphaFoldDB" id="A0A9J6QYU9"/>
<sequence length="333" mass="39434">MMEQLEEYVLQLDHANFIIKEDTAYYRTSRDFKDRIFRLLFSEKEEALELFNALEETNYAQTEKLEIVTLEDAIYNQKVNDLAFQYSAALLSVVEHQSSWSENMPLREMVYLARTYEKILDNRKAYQKKLYQIPTPHLFVLYNGQEERPTETIQYLSEAFLRKEGSLYGQIMVKIININYHKQHPILLRSRTLREYSYFIEEVRGNMRKKGMDRDEAIRHAIWSCTGKGILKSFLEQHGSEVENMLTLYLTEEEFIDIRAEEKAEELVEERAEKLVEERAKKLVEERAEKLAEERAEEKEREIVCNIARSGMIPAKIVEMTGIPEATVKRYLE</sequence>
<evidence type="ECO:0000256" key="1">
    <source>
        <dbReference type="SAM" id="Coils"/>
    </source>
</evidence>
<evidence type="ECO:0000313" key="3">
    <source>
        <dbReference type="Proteomes" id="UP001065549"/>
    </source>
</evidence>
<dbReference type="RefSeq" id="WP_253021013.1">
    <property type="nucleotide sequence ID" value="NZ_JAOSHN010000012.1"/>
</dbReference>
<dbReference type="EMBL" id="JAOSHN010000012">
    <property type="protein sequence ID" value="MCU7380686.1"/>
    <property type="molecule type" value="Genomic_DNA"/>
</dbReference>
<keyword evidence="3" id="KW-1185">Reference proteome</keyword>
<organism evidence="2 3">
    <name type="scientific">Hominibacterium faecale</name>
    <dbReference type="NCBI Taxonomy" id="2839743"/>
    <lineage>
        <taxon>Bacteria</taxon>
        <taxon>Bacillati</taxon>
        <taxon>Bacillota</taxon>
        <taxon>Clostridia</taxon>
        <taxon>Peptostreptococcales</taxon>
        <taxon>Anaerovoracaceae</taxon>
        <taxon>Hominibacterium</taxon>
    </lineage>
</organism>
<protein>
    <submittedName>
        <fullName evidence="2">Rpn family recombination-promoting nuclease/putative transposase</fullName>
    </submittedName>
</protein>
<name>A0A9J6QYU9_9FIRM</name>
<reference evidence="2" key="1">
    <citation type="submission" date="2022-09" db="EMBL/GenBank/DDBJ databases">
        <title>Culturomic study of gut microbiota in children with autism spectrum disorder.</title>
        <authorList>
            <person name="Efimov B.A."/>
            <person name="Chaplin A.V."/>
            <person name="Sokolova S.R."/>
            <person name="Pikina A.P."/>
            <person name="Korzhanova M."/>
            <person name="Belova V."/>
            <person name="Korostin D."/>
        </authorList>
    </citation>
    <scope>NUCLEOTIDE SEQUENCE</scope>
    <source>
        <strain evidence="2">ASD5510</strain>
    </source>
</reference>
<dbReference type="Proteomes" id="UP001065549">
    <property type="component" value="Unassembled WGS sequence"/>
</dbReference>
<feature type="coiled-coil region" evidence="1">
    <location>
        <begin position="258"/>
        <end position="302"/>
    </location>
</feature>
<proteinExistence type="predicted"/>
<accession>A0A9J6QYU9</accession>
<gene>
    <name evidence="2" type="ORF">OBO34_20440</name>
</gene>
<keyword evidence="1" id="KW-0175">Coiled coil</keyword>